<feature type="transmembrane region" description="Helical" evidence="2">
    <location>
        <begin position="42"/>
        <end position="68"/>
    </location>
</feature>
<gene>
    <name evidence="3" type="ORF">B193_2323</name>
</gene>
<keyword evidence="2" id="KW-1133">Transmembrane helix</keyword>
<sequence>MAASHRPDAARPVNRARAVGPQAGRRRRQASMPQSLFSELSLIYVSFSVLALYAPAVLGALALAFFLYRRHSRLERRRQKHARIRRDIAQRGQARRKRLLLASQRGNIRELARLVHGQLKTRQRELTPYQAQRASAFIERAVVTVDFERLYALHVIFDSNDAQQVSPAVETFFEHTR</sequence>
<dbReference type="EMBL" id="ALAO01000186">
    <property type="protein sequence ID" value="EKO38966.1"/>
    <property type="molecule type" value="Genomic_DNA"/>
</dbReference>
<accession>K6GPP7</accession>
<keyword evidence="2" id="KW-0472">Membrane</keyword>
<name>K6GPP7_9BACT</name>
<dbReference type="AlphaFoldDB" id="K6GPP7"/>
<comment type="caution">
    <text evidence="3">The sequence shown here is derived from an EMBL/GenBank/DDBJ whole genome shotgun (WGS) entry which is preliminary data.</text>
</comment>
<reference evidence="3 4" key="1">
    <citation type="submission" date="2012-07" db="EMBL/GenBank/DDBJ databases">
        <title>Draft genome sequence of Desulfovibrio magneticus str. Maddingley MBC34 obtained from a metagenomic sequence of a methanogenic enrichment isolated from coal-seam formation water in Victoria, Australia.</title>
        <authorList>
            <person name="Greenfield P."/>
            <person name="Hendry P."/>
            <person name="Li D."/>
            <person name="Rosewarne C.P."/>
            <person name="Tran-Dinh N."/>
            <person name="Elbourne L.D.H."/>
            <person name="Paulsen I.T."/>
            <person name="Midgley D.J."/>
        </authorList>
    </citation>
    <scope>NUCLEOTIDE SEQUENCE [LARGE SCALE GENOMIC DNA]</scope>
    <source>
        <strain evidence="4">Maddingley MBC34</strain>
    </source>
</reference>
<evidence type="ECO:0000256" key="2">
    <source>
        <dbReference type="SAM" id="Phobius"/>
    </source>
</evidence>
<keyword evidence="2" id="KW-0812">Transmembrane</keyword>
<organism evidence="3 4">
    <name type="scientific">Solidesulfovibrio magneticus str. Maddingley MBC34</name>
    <dbReference type="NCBI Taxonomy" id="1206767"/>
    <lineage>
        <taxon>Bacteria</taxon>
        <taxon>Pseudomonadati</taxon>
        <taxon>Thermodesulfobacteriota</taxon>
        <taxon>Desulfovibrionia</taxon>
        <taxon>Desulfovibrionales</taxon>
        <taxon>Desulfovibrionaceae</taxon>
        <taxon>Solidesulfovibrio</taxon>
    </lineage>
</organism>
<proteinExistence type="predicted"/>
<evidence type="ECO:0000313" key="3">
    <source>
        <dbReference type="EMBL" id="EKO38966.1"/>
    </source>
</evidence>
<evidence type="ECO:0000256" key="1">
    <source>
        <dbReference type="SAM" id="MobiDB-lite"/>
    </source>
</evidence>
<protein>
    <submittedName>
        <fullName evidence="3">Uncharacterized protein</fullName>
    </submittedName>
</protein>
<dbReference type="PATRIC" id="fig|1206767.3.peg.2263"/>
<dbReference type="Proteomes" id="UP000006272">
    <property type="component" value="Unassembled WGS sequence"/>
</dbReference>
<evidence type="ECO:0000313" key="4">
    <source>
        <dbReference type="Proteomes" id="UP000006272"/>
    </source>
</evidence>
<feature type="region of interest" description="Disordered" evidence="1">
    <location>
        <begin position="1"/>
        <end position="30"/>
    </location>
</feature>